<organism evidence="2 3">
    <name type="scientific">Gigaspora margarita</name>
    <dbReference type="NCBI Taxonomy" id="4874"/>
    <lineage>
        <taxon>Eukaryota</taxon>
        <taxon>Fungi</taxon>
        <taxon>Fungi incertae sedis</taxon>
        <taxon>Mucoromycota</taxon>
        <taxon>Glomeromycotina</taxon>
        <taxon>Glomeromycetes</taxon>
        <taxon>Diversisporales</taxon>
        <taxon>Gigasporaceae</taxon>
        <taxon>Gigaspora</taxon>
    </lineage>
</organism>
<proteinExistence type="predicted"/>
<feature type="non-terminal residue" evidence="2">
    <location>
        <position position="43"/>
    </location>
</feature>
<protein>
    <submittedName>
        <fullName evidence="2">35725_t:CDS:1</fullName>
    </submittedName>
</protein>
<feature type="transmembrane region" description="Helical" evidence="1">
    <location>
        <begin position="18"/>
        <end position="42"/>
    </location>
</feature>
<accession>A0ABN7WQ17</accession>
<keyword evidence="1" id="KW-0472">Membrane</keyword>
<name>A0ABN7WQ17_GIGMA</name>
<dbReference type="Proteomes" id="UP000789901">
    <property type="component" value="Unassembled WGS sequence"/>
</dbReference>
<evidence type="ECO:0000313" key="2">
    <source>
        <dbReference type="EMBL" id="CAG8837930.1"/>
    </source>
</evidence>
<evidence type="ECO:0000256" key="1">
    <source>
        <dbReference type="SAM" id="Phobius"/>
    </source>
</evidence>
<keyword evidence="1" id="KW-1133">Transmembrane helix</keyword>
<feature type="non-terminal residue" evidence="2">
    <location>
        <position position="1"/>
    </location>
</feature>
<keyword evidence="1" id="KW-0812">Transmembrane</keyword>
<gene>
    <name evidence="2" type="ORF">GMARGA_LOCUS33729</name>
</gene>
<reference evidence="2 3" key="1">
    <citation type="submission" date="2021-06" db="EMBL/GenBank/DDBJ databases">
        <authorList>
            <person name="Kallberg Y."/>
            <person name="Tangrot J."/>
            <person name="Rosling A."/>
        </authorList>
    </citation>
    <scope>NUCLEOTIDE SEQUENCE [LARGE SCALE GENOMIC DNA]</scope>
    <source>
        <strain evidence="2 3">120-4 pot B 10/14</strain>
    </source>
</reference>
<evidence type="ECO:0000313" key="3">
    <source>
        <dbReference type="Proteomes" id="UP000789901"/>
    </source>
</evidence>
<dbReference type="EMBL" id="CAJVQB010056922">
    <property type="protein sequence ID" value="CAG8837930.1"/>
    <property type="molecule type" value="Genomic_DNA"/>
</dbReference>
<sequence>IDFVIYRALSLLQGGHPIFALGILALEVVSIGFGHLIITLLAA</sequence>
<keyword evidence="3" id="KW-1185">Reference proteome</keyword>
<comment type="caution">
    <text evidence="2">The sequence shown here is derived from an EMBL/GenBank/DDBJ whole genome shotgun (WGS) entry which is preliminary data.</text>
</comment>